<feature type="transmembrane region" description="Helical" evidence="1">
    <location>
        <begin position="33"/>
        <end position="57"/>
    </location>
</feature>
<reference evidence="3" key="1">
    <citation type="submission" date="2025-08" db="UniProtKB">
        <authorList>
            <consortium name="RefSeq"/>
        </authorList>
    </citation>
    <scope>IDENTIFICATION</scope>
    <source>
        <tissue evidence="3">Fruit stalk</tissue>
    </source>
</reference>
<evidence type="ECO:0000256" key="1">
    <source>
        <dbReference type="SAM" id="Phobius"/>
    </source>
</evidence>
<evidence type="ECO:0000313" key="3">
    <source>
        <dbReference type="RefSeq" id="XP_022763140.1"/>
    </source>
</evidence>
<keyword evidence="1" id="KW-1133">Transmembrane helix</keyword>
<organism evidence="2 3">
    <name type="scientific">Durio zibethinus</name>
    <name type="common">Durian</name>
    <dbReference type="NCBI Taxonomy" id="66656"/>
    <lineage>
        <taxon>Eukaryota</taxon>
        <taxon>Viridiplantae</taxon>
        <taxon>Streptophyta</taxon>
        <taxon>Embryophyta</taxon>
        <taxon>Tracheophyta</taxon>
        <taxon>Spermatophyta</taxon>
        <taxon>Magnoliopsida</taxon>
        <taxon>eudicotyledons</taxon>
        <taxon>Gunneridae</taxon>
        <taxon>Pentapetalae</taxon>
        <taxon>rosids</taxon>
        <taxon>malvids</taxon>
        <taxon>Malvales</taxon>
        <taxon>Malvaceae</taxon>
        <taxon>Helicteroideae</taxon>
        <taxon>Durio</taxon>
    </lineage>
</organism>
<feature type="transmembrane region" description="Helical" evidence="1">
    <location>
        <begin position="69"/>
        <end position="92"/>
    </location>
</feature>
<accession>A0A6P6AE43</accession>
<keyword evidence="2" id="KW-1185">Reference proteome</keyword>
<dbReference type="AlphaFoldDB" id="A0A6P6AE43"/>
<gene>
    <name evidence="3" type="primary">LOC111308804</name>
</gene>
<dbReference type="OrthoDB" id="1539322at2759"/>
<sequence>MHANMIQEAGPHTQRSTWITNINHFFHLPNRKIYTLFIISSTATFSLGIAMIVQWVLYGQYHLEGFHWMVYSASAITSLPILIWIIFLLFAIRFHASPSSNLPKPQAHQQTDTEAAAAQDDLAMVQTEILNDHPSGLNEEQPACESLIPVSQPGDNIDNKQALKRTLSLPLSHVPADYSNFKRSTSLKQ</sequence>
<keyword evidence="1" id="KW-0472">Membrane</keyword>
<dbReference type="RefSeq" id="XP_022763140.1">
    <property type="nucleotide sequence ID" value="XM_022907405.1"/>
</dbReference>
<proteinExistence type="predicted"/>
<name>A0A6P6AE43_DURZI</name>
<dbReference type="Proteomes" id="UP000515121">
    <property type="component" value="Unplaced"/>
</dbReference>
<evidence type="ECO:0000313" key="2">
    <source>
        <dbReference type="Proteomes" id="UP000515121"/>
    </source>
</evidence>
<dbReference type="GeneID" id="111308804"/>
<protein>
    <submittedName>
        <fullName evidence="3">Uncharacterized protein LOC111308804</fullName>
    </submittedName>
</protein>
<keyword evidence="1" id="KW-0812">Transmembrane</keyword>
<dbReference type="KEGG" id="dzi:111308804"/>